<dbReference type="STRING" id="6573.A0A210PQC5"/>
<organism evidence="2 3">
    <name type="scientific">Mizuhopecten yessoensis</name>
    <name type="common">Japanese scallop</name>
    <name type="synonym">Patinopecten yessoensis</name>
    <dbReference type="NCBI Taxonomy" id="6573"/>
    <lineage>
        <taxon>Eukaryota</taxon>
        <taxon>Metazoa</taxon>
        <taxon>Spiralia</taxon>
        <taxon>Lophotrochozoa</taxon>
        <taxon>Mollusca</taxon>
        <taxon>Bivalvia</taxon>
        <taxon>Autobranchia</taxon>
        <taxon>Pteriomorphia</taxon>
        <taxon>Pectinida</taxon>
        <taxon>Pectinoidea</taxon>
        <taxon>Pectinidae</taxon>
        <taxon>Mizuhopecten</taxon>
    </lineage>
</organism>
<gene>
    <name evidence="2" type="ORF">KP79_PYT10805</name>
</gene>
<accession>A0A210PQC5</accession>
<reference evidence="2 3" key="1">
    <citation type="journal article" date="2017" name="Nat. Ecol. Evol.">
        <title>Scallop genome provides insights into evolution of bilaterian karyotype and development.</title>
        <authorList>
            <person name="Wang S."/>
            <person name="Zhang J."/>
            <person name="Jiao W."/>
            <person name="Li J."/>
            <person name="Xun X."/>
            <person name="Sun Y."/>
            <person name="Guo X."/>
            <person name="Huan P."/>
            <person name="Dong B."/>
            <person name="Zhang L."/>
            <person name="Hu X."/>
            <person name="Sun X."/>
            <person name="Wang J."/>
            <person name="Zhao C."/>
            <person name="Wang Y."/>
            <person name="Wang D."/>
            <person name="Huang X."/>
            <person name="Wang R."/>
            <person name="Lv J."/>
            <person name="Li Y."/>
            <person name="Zhang Z."/>
            <person name="Liu B."/>
            <person name="Lu W."/>
            <person name="Hui Y."/>
            <person name="Liang J."/>
            <person name="Zhou Z."/>
            <person name="Hou R."/>
            <person name="Li X."/>
            <person name="Liu Y."/>
            <person name="Li H."/>
            <person name="Ning X."/>
            <person name="Lin Y."/>
            <person name="Zhao L."/>
            <person name="Xing Q."/>
            <person name="Dou J."/>
            <person name="Li Y."/>
            <person name="Mao J."/>
            <person name="Guo H."/>
            <person name="Dou H."/>
            <person name="Li T."/>
            <person name="Mu C."/>
            <person name="Jiang W."/>
            <person name="Fu Q."/>
            <person name="Fu X."/>
            <person name="Miao Y."/>
            <person name="Liu J."/>
            <person name="Yu Q."/>
            <person name="Li R."/>
            <person name="Liao H."/>
            <person name="Li X."/>
            <person name="Kong Y."/>
            <person name="Jiang Z."/>
            <person name="Chourrout D."/>
            <person name="Li R."/>
            <person name="Bao Z."/>
        </authorList>
    </citation>
    <scope>NUCLEOTIDE SEQUENCE [LARGE SCALE GENOMIC DNA]</scope>
    <source>
        <strain evidence="2 3">PY_sf001</strain>
    </source>
</reference>
<dbReference type="Gene3D" id="2.60.210.10">
    <property type="entry name" value="Apoptosis, Tumor Necrosis Factor Receptor Associated Protein 2, Chain A"/>
    <property type="match status" value="1"/>
</dbReference>
<dbReference type="PANTHER" id="PTHR10131">
    <property type="entry name" value="TNF RECEPTOR ASSOCIATED FACTOR"/>
    <property type="match status" value="1"/>
</dbReference>
<evidence type="ECO:0000259" key="1">
    <source>
        <dbReference type="PROSITE" id="PS50144"/>
    </source>
</evidence>
<dbReference type="OrthoDB" id="5574452at2759"/>
<name>A0A210PQC5_MIZYE</name>
<dbReference type="SUPFAM" id="SSF49599">
    <property type="entry name" value="TRAF domain-like"/>
    <property type="match status" value="1"/>
</dbReference>
<dbReference type="Pfam" id="PF21355">
    <property type="entry name" value="TRAF-mep_MATH"/>
    <property type="match status" value="1"/>
</dbReference>
<protein>
    <submittedName>
        <fullName evidence="2">TNF receptor-associated factor 5</fullName>
    </submittedName>
</protein>
<proteinExistence type="predicted"/>
<comment type="caution">
    <text evidence="2">The sequence shown here is derived from an EMBL/GenBank/DDBJ whole genome shotgun (WGS) entry which is preliminary data.</text>
</comment>
<keyword evidence="2" id="KW-0675">Receptor</keyword>
<sequence length="110" mass="12701">MCVQIYFNGNGSGKGFHLSIFFALVRSEIDDILTWPFSRKVKLMILDQTGGGCHHVDECIPNSRSKNFEKPQEHMNIPVGFERFMTHLKLETPQYVKENTLCLMVDAEYM</sequence>
<dbReference type="PANTHER" id="PTHR10131:SF94">
    <property type="entry name" value="TNF RECEPTOR-ASSOCIATED FACTOR 4"/>
    <property type="match status" value="1"/>
</dbReference>
<feature type="domain" description="MATH" evidence="1">
    <location>
        <begin position="1"/>
        <end position="107"/>
    </location>
</feature>
<dbReference type="PROSITE" id="PS50144">
    <property type="entry name" value="MATH"/>
    <property type="match status" value="1"/>
</dbReference>
<dbReference type="GO" id="GO:0043122">
    <property type="term" value="P:regulation of canonical NF-kappaB signal transduction"/>
    <property type="evidence" value="ECO:0007669"/>
    <property type="project" value="TreeGrafter"/>
</dbReference>
<dbReference type="InterPro" id="IPR049342">
    <property type="entry name" value="TRAF1-6_MATH_dom"/>
</dbReference>
<dbReference type="InterPro" id="IPR002083">
    <property type="entry name" value="MATH/TRAF_dom"/>
</dbReference>
<evidence type="ECO:0000313" key="2">
    <source>
        <dbReference type="EMBL" id="OWF38677.1"/>
    </source>
</evidence>
<dbReference type="Proteomes" id="UP000242188">
    <property type="component" value="Unassembled WGS sequence"/>
</dbReference>
<dbReference type="InterPro" id="IPR008974">
    <property type="entry name" value="TRAF-like"/>
</dbReference>
<dbReference type="EMBL" id="NEDP02005558">
    <property type="protein sequence ID" value="OWF38677.1"/>
    <property type="molecule type" value="Genomic_DNA"/>
</dbReference>
<dbReference type="AlphaFoldDB" id="A0A210PQC5"/>
<keyword evidence="3" id="KW-1185">Reference proteome</keyword>
<evidence type="ECO:0000313" key="3">
    <source>
        <dbReference type="Proteomes" id="UP000242188"/>
    </source>
</evidence>